<evidence type="ECO:0000256" key="5">
    <source>
        <dbReference type="ARBA" id="ARBA00023136"/>
    </source>
</evidence>
<dbReference type="Proteomes" id="UP001165289">
    <property type="component" value="Unassembled WGS sequence"/>
</dbReference>
<evidence type="ECO:0000256" key="2">
    <source>
        <dbReference type="ARBA" id="ARBA00006840"/>
    </source>
</evidence>
<reference evidence="7 8" key="1">
    <citation type="journal article" date="2023" name="BMC Biol.">
        <title>The compact genome of the sponge Oopsacas minuta (Hexactinellida) is lacking key metazoan core genes.</title>
        <authorList>
            <person name="Santini S."/>
            <person name="Schenkelaars Q."/>
            <person name="Jourda C."/>
            <person name="Duchesne M."/>
            <person name="Belahbib H."/>
            <person name="Rocher C."/>
            <person name="Selva M."/>
            <person name="Riesgo A."/>
            <person name="Vervoort M."/>
            <person name="Leys S.P."/>
            <person name="Kodjabachian L."/>
            <person name="Le Bivic A."/>
            <person name="Borchiellini C."/>
            <person name="Claverie J.M."/>
            <person name="Renard E."/>
        </authorList>
    </citation>
    <scope>NUCLEOTIDE SEQUENCE [LARGE SCALE GENOMIC DNA]</scope>
    <source>
        <strain evidence="7">SPO-2</strain>
    </source>
</reference>
<dbReference type="Gene3D" id="1.10.1450.10">
    <property type="entry name" value="Tetraspanin"/>
    <property type="match status" value="1"/>
</dbReference>
<dbReference type="InterPro" id="IPR000301">
    <property type="entry name" value="Tetraspanin_animals"/>
</dbReference>
<evidence type="ECO:0000256" key="1">
    <source>
        <dbReference type="ARBA" id="ARBA00004141"/>
    </source>
</evidence>
<dbReference type="AlphaFoldDB" id="A0AAV7K0I8"/>
<dbReference type="PANTHER" id="PTHR19282:SF519">
    <property type="entry name" value="TETRASPANIN"/>
    <property type="match status" value="1"/>
</dbReference>
<sequence>MGFWRILFAILLVIFNVLLWVIAGILLYVAADFFIASRTYDIFLNTTSAVYIVVPVIVIGLCGVLLIVLGFLGIIGAVCANSSILLTYNILLIIVLVVQIIGGILAVVFRSDIYEQMGFAMLANMDQYQYQSDDAITEAIDNIQQSLLCCGAYGPDDWKDVSWINNKYDNAITPLSCCGDNSTSSYDFCIQYSDIYQVGCVELFFNTVEMWGAILISVAILLALFEITGVVLSYCVMCLRSRETQDIYVEV</sequence>
<dbReference type="EMBL" id="JAKMXF010000222">
    <property type="protein sequence ID" value="KAI6654275.1"/>
    <property type="molecule type" value="Genomic_DNA"/>
</dbReference>
<feature type="transmembrane region" description="Helical" evidence="6">
    <location>
        <begin position="90"/>
        <end position="109"/>
    </location>
</feature>
<dbReference type="InterPro" id="IPR008952">
    <property type="entry name" value="Tetraspanin_EC2_sf"/>
</dbReference>
<feature type="transmembrane region" description="Helical" evidence="6">
    <location>
        <begin position="7"/>
        <end position="30"/>
    </location>
</feature>
<feature type="transmembrane region" description="Helical" evidence="6">
    <location>
        <begin position="50"/>
        <end position="78"/>
    </location>
</feature>
<name>A0AAV7K0I8_9METZ</name>
<comment type="similarity">
    <text evidence="2 6">Belongs to the tetraspanin (TM4SF) family.</text>
</comment>
<dbReference type="GO" id="GO:0005886">
    <property type="term" value="C:plasma membrane"/>
    <property type="evidence" value="ECO:0007669"/>
    <property type="project" value="TreeGrafter"/>
</dbReference>
<dbReference type="PIRSF" id="PIRSF002419">
    <property type="entry name" value="Tetraspanin"/>
    <property type="match status" value="1"/>
</dbReference>
<dbReference type="PANTHER" id="PTHR19282">
    <property type="entry name" value="TETRASPANIN"/>
    <property type="match status" value="1"/>
</dbReference>
<feature type="transmembrane region" description="Helical" evidence="6">
    <location>
        <begin position="211"/>
        <end position="236"/>
    </location>
</feature>
<keyword evidence="5 6" id="KW-0472">Membrane</keyword>
<evidence type="ECO:0000313" key="8">
    <source>
        <dbReference type="Proteomes" id="UP001165289"/>
    </source>
</evidence>
<comment type="caution">
    <text evidence="7">The sequence shown here is derived from an EMBL/GenBank/DDBJ whole genome shotgun (WGS) entry which is preliminary data.</text>
</comment>
<evidence type="ECO:0000313" key="7">
    <source>
        <dbReference type="EMBL" id="KAI6654275.1"/>
    </source>
</evidence>
<dbReference type="Pfam" id="PF00335">
    <property type="entry name" value="Tetraspanin"/>
    <property type="match status" value="1"/>
</dbReference>
<dbReference type="InterPro" id="IPR018499">
    <property type="entry name" value="Tetraspanin/Peripherin"/>
</dbReference>
<accession>A0AAV7K0I8</accession>
<keyword evidence="8" id="KW-1185">Reference proteome</keyword>
<protein>
    <recommendedName>
        <fullName evidence="6">Tetraspanin</fullName>
    </recommendedName>
</protein>
<comment type="subcellular location">
    <subcellularLocation>
        <location evidence="1 6">Membrane</location>
        <topology evidence="1 6">Multi-pass membrane protein</topology>
    </subcellularLocation>
</comment>
<organism evidence="7 8">
    <name type="scientific">Oopsacas minuta</name>
    <dbReference type="NCBI Taxonomy" id="111878"/>
    <lineage>
        <taxon>Eukaryota</taxon>
        <taxon>Metazoa</taxon>
        <taxon>Porifera</taxon>
        <taxon>Hexactinellida</taxon>
        <taxon>Hexasterophora</taxon>
        <taxon>Lyssacinosida</taxon>
        <taxon>Leucopsacidae</taxon>
        <taxon>Oopsacas</taxon>
    </lineage>
</organism>
<evidence type="ECO:0000256" key="4">
    <source>
        <dbReference type="ARBA" id="ARBA00022989"/>
    </source>
</evidence>
<proteinExistence type="inferred from homology"/>
<dbReference type="CDD" id="cd03127">
    <property type="entry name" value="tetraspanin_LEL"/>
    <property type="match status" value="1"/>
</dbReference>
<evidence type="ECO:0000256" key="6">
    <source>
        <dbReference type="RuleBase" id="RU361218"/>
    </source>
</evidence>
<evidence type="ECO:0000256" key="3">
    <source>
        <dbReference type="ARBA" id="ARBA00022692"/>
    </source>
</evidence>
<dbReference type="SUPFAM" id="SSF48652">
    <property type="entry name" value="Tetraspanin"/>
    <property type="match status" value="1"/>
</dbReference>
<keyword evidence="4 6" id="KW-1133">Transmembrane helix</keyword>
<keyword evidence="3 6" id="KW-0812">Transmembrane</keyword>
<dbReference type="PRINTS" id="PR00259">
    <property type="entry name" value="TMFOUR"/>
</dbReference>
<gene>
    <name evidence="7" type="ORF">LOD99_674</name>
</gene>